<organism evidence="1 2">
    <name type="scientific">Gemmata palustris</name>
    <dbReference type="NCBI Taxonomy" id="2822762"/>
    <lineage>
        <taxon>Bacteria</taxon>
        <taxon>Pseudomonadati</taxon>
        <taxon>Planctomycetota</taxon>
        <taxon>Planctomycetia</taxon>
        <taxon>Gemmatales</taxon>
        <taxon>Gemmataceae</taxon>
        <taxon>Gemmata</taxon>
    </lineage>
</organism>
<dbReference type="RefSeq" id="WP_210659482.1">
    <property type="nucleotide sequence ID" value="NZ_JAGKQQ010000001.1"/>
</dbReference>
<accession>A0ABS5BZ52</accession>
<dbReference type="InterPro" id="IPR011446">
    <property type="entry name" value="BBP7"/>
</dbReference>
<sequence length="347" mass="37039">MELLIGRTRGPSVAPIVTTGPASAGAFAGAVGQPTTLPLFGGKRALDDWRSGLRVELGAWLDGNQHSGIGIRFYSLFTTNEQFRSGPNGRAVVNVPQSVNAGPLAIQIPAFVSFPGASTGRVSASAETMFMGGDVNWRYLIDRTDWFRVDTLAGYRQLHLTDEIGANFNVVPTATASESMLVAPQFTGADSVRTRNNFYGPQLGLCASTGGGRLWIEGHAATALGVTESSLDFARSRMGGIAPNPVAVLAALGAPPSAANTMAATNQTAMMQSNVANRLSYFGAVGEGGVRLNWRATDHVRFTAGYSFLYWNNVRRAQEMFVLGPVLRPQAIDFTTHLFSVGFDLRF</sequence>
<proteinExistence type="predicted"/>
<evidence type="ECO:0000313" key="2">
    <source>
        <dbReference type="Proteomes" id="UP000676565"/>
    </source>
</evidence>
<keyword evidence="2" id="KW-1185">Reference proteome</keyword>
<dbReference type="Proteomes" id="UP000676565">
    <property type="component" value="Unassembled WGS sequence"/>
</dbReference>
<evidence type="ECO:0000313" key="1">
    <source>
        <dbReference type="EMBL" id="MBP3959001.1"/>
    </source>
</evidence>
<gene>
    <name evidence="1" type="ORF">J8F10_27475</name>
</gene>
<name>A0ABS5BZ52_9BACT</name>
<protein>
    <submittedName>
        <fullName evidence="1">BBP7 family outer membrane beta-barrel protein</fullName>
    </submittedName>
</protein>
<dbReference type="EMBL" id="JAGKQQ010000001">
    <property type="protein sequence ID" value="MBP3959001.1"/>
    <property type="molecule type" value="Genomic_DNA"/>
</dbReference>
<dbReference type="Pfam" id="PF07585">
    <property type="entry name" value="BBP7"/>
    <property type="match status" value="1"/>
</dbReference>
<comment type="caution">
    <text evidence="1">The sequence shown here is derived from an EMBL/GenBank/DDBJ whole genome shotgun (WGS) entry which is preliminary data.</text>
</comment>
<reference evidence="1 2" key="1">
    <citation type="submission" date="2021-04" db="EMBL/GenBank/DDBJ databases">
        <authorList>
            <person name="Ivanova A."/>
        </authorList>
    </citation>
    <scope>NUCLEOTIDE SEQUENCE [LARGE SCALE GENOMIC DNA]</scope>
    <source>
        <strain evidence="1 2">G18</strain>
    </source>
</reference>